<feature type="transmembrane region" description="Helical" evidence="2">
    <location>
        <begin position="80"/>
        <end position="99"/>
    </location>
</feature>
<organism evidence="4 5">
    <name type="scientific">Streptomyces fildesensis</name>
    <dbReference type="NCBI Taxonomy" id="375757"/>
    <lineage>
        <taxon>Bacteria</taxon>
        <taxon>Bacillati</taxon>
        <taxon>Actinomycetota</taxon>
        <taxon>Actinomycetes</taxon>
        <taxon>Kitasatosporales</taxon>
        <taxon>Streptomycetaceae</taxon>
        <taxon>Streptomyces</taxon>
    </lineage>
</organism>
<evidence type="ECO:0000313" key="5">
    <source>
        <dbReference type="Proteomes" id="UP001614394"/>
    </source>
</evidence>
<name>A0ABW8CHI8_9ACTN</name>
<comment type="caution">
    <text evidence="4">The sequence shown here is derived from an EMBL/GenBank/DDBJ whole genome shotgun (WGS) entry which is preliminary data.</text>
</comment>
<dbReference type="SUPFAM" id="SSF81606">
    <property type="entry name" value="PP2C-like"/>
    <property type="match status" value="1"/>
</dbReference>
<dbReference type="SMART" id="SM00331">
    <property type="entry name" value="PP2C_SIG"/>
    <property type="match status" value="1"/>
</dbReference>
<proteinExistence type="predicted"/>
<keyword evidence="2" id="KW-0812">Transmembrane</keyword>
<evidence type="ECO:0000259" key="3">
    <source>
        <dbReference type="SMART" id="SM00331"/>
    </source>
</evidence>
<dbReference type="InterPro" id="IPR001932">
    <property type="entry name" value="PPM-type_phosphatase-like_dom"/>
</dbReference>
<feature type="domain" description="PPM-type phosphatase" evidence="3">
    <location>
        <begin position="135"/>
        <end position="357"/>
    </location>
</feature>
<accession>A0ABW8CHI8</accession>
<feature type="transmembrane region" description="Helical" evidence="2">
    <location>
        <begin position="38"/>
        <end position="68"/>
    </location>
</feature>
<dbReference type="PANTHER" id="PTHR43156:SF2">
    <property type="entry name" value="STAGE II SPORULATION PROTEIN E"/>
    <property type="match status" value="1"/>
</dbReference>
<dbReference type="Proteomes" id="UP001614394">
    <property type="component" value="Unassembled WGS sequence"/>
</dbReference>
<dbReference type="InterPro" id="IPR036457">
    <property type="entry name" value="PPM-type-like_dom_sf"/>
</dbReference>
<keyword evidence="2" id="KW-1133">Transmembrane helix</keyword>
<evidence type="ECO:0000256" key="1">
    <source>
        <dbReference type="ARBA" id="ARBA00022801"/>
    </source>
</evidence>
<dbReference type="GO" id="GO:0004722">
    <property type="term" value="F:protein serine/threonine phosphatase activity"/>
    <property type="evidence" value="ECO:0007669"/>
    <property type="project" value="UniProtKB-EC"/>
</dbReference>
<dbReference type="PANTHER" id="PTHR43156">
    <property type="entry name" value="STAGE II SPORULATION PROTEIN E-RELATED"/>
    <property type="match status" value="1"/>
</dbReference>
<reference evidence="4 5" key="1">
    <citation type="submission" date="2024-10" db="EMBL/GenBank/DDBJ databases">
        <title>The Natural Products Discovery Center: Release of the First 8490 Sequenced Strains for Exploring Actinobacteria Biosynthetic Diversity.</title>
        <authorList>
            <person name="Kalkreuter E."/>
            <person name="Kautsar S.A."/>
            <person name="Yang D."/>
            <person name="Bader C.D."/>
            <person name="Teijaro C.N."/>
            <person name="Fluegel L."/>
            <person name="Davis C.M."/>
            <person name="Simpson J.R."/>
            <person name="Lauterbach L."/>
            <person name="Steele A.D."/>
            <person name="Gui C."/>
            <person name="Meng S."/>
            <person name="Li G."/>
            <person name="Viehrig K."/>
            <person name="Ye F."/>
            <person name="Su P."/>
            <person name="Kiefer A.F."/>
            <person name="Nichols A."/>
            <person name="Cepeda A.J."/>
            <person name="Yan W."/>
            <person name="Fan B."/>
            <person name="Jiang Y."/>
            <person name="Adhikari A."/>
            <person name="Zheng C.-J."/>
            <person name="Schuster L."/>
            <person name="Cowan T.M."/>
            <person name="Smanski M.J."/>
            <person name="Chevrette M.G."/>
            <person name="De Carvalho L.P.S."/>
            <person name="Shen B."/>
        </authorList>
    </citation>
    <scope>NUCLEOTIDE SEQUENCE [LARGE SCALE GENOMIC DNA]</scope>
    <source>
        <strain evidence="4 5">NPDC053399</strain>
    </source>
</reference>
<gene>
    <name evidence="4" type="ORF">ACIGXA_30325</name>
</gene>
<keyword evidence="1 4" id="KW-0378">Hydrolase</keyword>
<dbReference type="InterPro" id="IPR052016">
    <property type="entry name" value="Bact_Sigma-Reg"/>
</dbReference>
<dbReference type="EMBL" id="JBITYG010000010">
    <property type="protein sequence ID" value="MFI9104820.1"/>
    <property type="molecule type" value="Genomic_DNA"/>
</dbReference>
<dbReference type="RefSeq" id="WP_399655443.1">
    <property type="nucleotide sequence ID" value="NZ_JBITYG010000010.1"/>
</dbReference>
<evidence type="ECO:0000313" key="4">
    <source>
        <dbReference type="EMBL" id="MFI9104820.1"/>
    </source>
</evidence>
<dbReference type="Pfam" id="PF07228">
    <property type="entry name" value="SpoIIE"/>
    <property type="match status" value="1"/>
</dbReference>
<keyword evidence="2" id="KW-0472">Membrane</keyword>
<sequence length="358" mass="37554">MDRLSGRWPVPVRFVPLAVVLIGICFDLLTPVDYHGGPLLAVACVAAGATLSFRSTLLLSAAALAAMIGLTMRHGSFGHVLGAAEIANVFLAGLIGLGVNRLIARYGRSLATVRTVAEAAQRAILPTPPERMGPVDIAVTYRAAQSEARIGGDVYAVEDTPFGTRLLIGDVRGKGLGAVGAVSVLLGAFREAAEWAADLPELAERLEHSLIREGIRRSGEDQTEGFTTALLAEFSADCRTLRLLNRGHPAPYLLVGGTVLALNAAEPDLPLGMGALNGSRSAPDTHLLPPGGTLLLVTDGVTEARDKAGVFYDPVVRLAGRGPFQGPREVIDALVCDVEEWSGGRGTDDMAVLAVTYH</sequence>
<evidence type="ECO:0000256" key="2">
    <source>
        <dbReference type="SAM" id="Phobius"/>
    </source>
</evidence>
<protein>
    <submittedName>
        <fullName evidence="4">PP2C family protein-serine/threonine phosphatase</fullName>
        <ecNumber evidence="4">3.1.3.16</ecNumber>
    </submittedName>
</protein>
<dbReference type="EC" id="3.1.3.16" evidence="4"/>
<keyword evidence="5" id="KW-1185">Reference proteome</keyword>
<dbReference type="Gene3D" id="3.60.40.10">
    <property type="entry name" value="PPM-type phosphatase domain"/>
    <property type="match status" value="1"/>
</dbReference>
<feature type="transmembrane region" description="Helical" evidence="2">
    <location>
        <begin position="12"/>
        <end position="32"/>
    </location>
</feature>